<comment type="caution">
    <text evidence="1">The sequence shown here is derived from an EMBL/GenBank/DDBJ whole genome shotgun (WGS) entry which is preliminary data.</text>
</comment>
<gene>
    <name evidence="1" type="ORF">GCM10023156_61610</name>
</gene>
<reference evidence="2" key="1">
    <citation type="journal article" date="2019" name="Int. J. Syst. Evol. Microbiol.">
        <title>The Global Catalogue of Microorganisms (GCM) 10K type strain sequencing project: providing services to taxonomists for standard genome sequencing and annotation.</title>
        <authorList>
            <consortium name="The Broad Institute Genomics Platform"/>
            <consortium name="The Broad Institute Genome Sequencing Center for Infectious Disease"/>
            <person name="Wu L."/>
            <person name="Ma J."/>
        </authorList>
    </citation>
    <scope>NUCLEOTIDE SEQUENCE [LARGE SCALE GENOMIC DNA]</scope>
    <source>
        <strain evidence="2">JCM 17759</strain>
    </source>
</reference>
<keyword evidence="2" id="KW-1185">Reference proteome</keyword>
<dbReference type="EMBL" id="BAABGA010000107">
    <property type="protein sequence ID" value="GAA4469501.1"/>
    <property type="molecule type" value="Genomic_DNA"/>
</dbReference>
<evidence type="ECO:0000313" key="2">
    <source>
        <dbReference type="Proteomes" id="UP001500840"/>
    </source>
</evidence>
<sequence length="136" mass="14576">MAAQAELSDIIEKLTAHEVSLTMELDNLSAQSKRVGKQLDQIQSALSALRDGKTKVKSSRGVDATKKRTATPIVIQEIATIVLGKHDSLPFDQLLGHAKSELLARGLSRVGAKSMLSDAIKNPAFKINPDETVSTA</sequence>
<proteinExistence type="predicted"/>
<evidence type="ECO:0000313" key="1">
    <source>
        <dbReference type="EMBL" id="GAA4469501.1"/>
    </source>
</evidence>
<dbReference type="Proteomes" id="UP001500840">
    <property type="component" value="Unassembled WGS sequence"/>
</dbReference>
<name>A0ABP8NQ47_9BACT</name>
<accession>A0ABP8NQ47</accession>
<protein>
    <submittedName>
        <fullName evidence="1">Uncharacterized protein</fullName>
    </submittedName>
</protein>
<dbReference type="RefSeq" id="WP_345327479.1">
    <property type="nucleotide sequence ID" value="NZ_BAABGA010000107.1"/>
</dbReference>
<organism evidence="1 2">
    <name type="scientific">Novipirellula rosea</name>
    <dbReference type="NCBI Taxonomy" id="1031540"/>
    <lineage>
        <taxon>Bacteria</taxon>
        <taxon>Pseudomonadati</taxon>
        <taxon>Planctomycetota</taxon>
        <taxon>Planctomycetia</taxon>
        <taxon>Pirellulales</taxon>
        <taxon>Pirellulaceae</taxon>
        <taxon>Novipirellula</taxon>
    </lineage>
</organism>